<sequence>MPSGKGVVRIADGPLSRFPGRMARTAFASVRAMSTSADAHPLFAEALRELGLEVPVRRFPAATRTAAQAAAAVGCAPAEIVKSLVFAAWGSPHASSSGGGVPVLVLVDGASRVDVEKVRAELGAGHVGRADAAVVRETTGYAIGGVPPFGHRTRTTVLADRGLLAHGTVWAAAGTPHTVFPLDPKSLIEYAGGRVVDVREQTA</sequence>
<dbReference type="Proteomes" id="UP001500909">
    <property type="component" value="Unassembled WGS sequence"/>
</dbReference>
<dbReference type="InterPro" id="IPR036754">
    <property type="entry name" value="YbaK/aa-tRNA-synt-asso_dom_sf"/>
</dbReference>
<reference evidence="3" key="1">
    <citation type="journal article" date="2019" name="Int. J. Syst. Evol. Microbiol.">
        <title>The Global Catalogue of Microorganisms (GCM) 10K type strain sequencing project: providing services to taxonomists for standard genome sequencing and annotation.</title>
        <authorList>
            <consortium name="The Broad Institute Genomics Platform"/>
            <consortium name="The Broad Institute Genome Sequencing Center for Infectious Disease"/>
            <person name="Wu L."/>
            <person name="Ma J."/>
        </authorList>
    </citation>
    <scope>NUCLEOTIDE SEQUENCE [LARGE SCALE GENOMIC DNA]</scope>
    <source>
        <strain evidence="3">JCM 4805</strain>
    </source>
</reference>
<dbReference type="PANTHER" id="PTHR30411:SF1">
    <property type="entry name" value="CYTOPLASMIC PROTEIN"/>
    <property type="match status" value="1"/>
</dbReference>
<comment type="caution">
    <text evidence="2">The sequence shown here is derived from an EMBL/GenBank/DDBJ whole genome shotgun (WGS) entry which is preliminary data.</text>
</comment>
<dbReference type="EMBL" id="BAAABY010000042">
    <property type="protein sequence ID" value="GAA0484185.1"/>
    <property type="molecule type" value="Genomic_DNA"/>
</dbReference>
<name>A0ABP3KST1_9ACTN</name>
<keyword evidence="3" id="KW-1185">Reference proteome</keyword>
<dbReference type="Pfam" id="PF04073">
    <property type="entry name" value="tRNA_edit"/>
    <property type="match status" value="1"/>
</dbReference>
<feature type="domain" description="YbaK/aminoacyl-tRNA synthetase-associated" evidence="1">
    <location>
        <begin position="62"/>
        <end position="188"/>
    </location>
</feature>
<organism evidence="2 3">
    <name type="scientific">Streptomyces olivaceiscleroticus</name>
    <dbReference type="NCBI Taxonomy" id="68245"/>
    <lineage>
        <taxon>Bacteria</taxon>
        <taxon>Bacillati</taxon>
        <taxon>Actinomycetota</taxon>
        <taxon>Actinomycetes</taxon>
        <taxon>Kitasatosporales</taxon>
        <taxon>Streptomycetaceae</taxon>
        <taxon>Streptomyces</taxon>
    </lineage>
</organism>
<dbReference type="SUPFAM" id="SSF55826">
    <property type="entry name" value="YbaK/ProRS associated domain"/>
    <property type="match status" value="1"/>
</dbReference>
<gene>
    <name evidence="2" type="ORF">GCM10010361_56320</name>
</gene>
<proteinExistence type="predicted"/>
<protein>
    <submittedName>
        <fullName evidence="2">YbaK/EbsC family protein</fullName>
    </submittedName>
</protein>
<dbReference type="InterPro" id="IPR007214">
    <property type="entry name" value="YbaK/aa-tRNA-synth-assoc-dom"/>
</dbReference>
<evidence type="ECO:0000313" key="2">
    <source>
        <dbReference type="EMBL" id="GAA0484185.1"/>
    </source>
</evidence>
<dbReference type="PANTHER" id="PTHR30411">
    <property type="entry name" value="CYTOPLASMIC PROTEIN"/>
    <property type="match status" value="1"/>
</dbReference>
<dbReference type="Gene3D" id="3.90.960.10">
    <property type="entry name" value="YbaK/aminoacyl-tRNA synthetase-associated domain"/>
    <property type="match status" value="1"/>
</dbReference>
<dbReference type="CDD" id="cd04333">
    <property type="entry name" value="ProX_deacylase"/>
    <property type="match status" value="1"/>
</dbReference>
<accession>A0ABP3KST1</accession>
<evidence type="ECO:0000313" key="3">
    <source>
        <dbReference type="Proteomes" id="UP001500909"/>
    </source>
</evidence>
<evidence type="ECO:0000259" key="1">
    <source>
        <dbReference type="Pfam" id="PF04073"/>
    </source>
</evidence>